<dbReference type="PROSITE" id="PS50003">
    <property type="entry name" value="PH_DOMAIN"/>
    <property type="match status" value="1"/>
</dbReference>
<dbReference type="PROSITE" id="PS50848">
    <property type="entry name" value="START"/>
    <property type="match status" value="1"/>
</dbReference>
<evidence type="ECO:0000313" key="16">
    <source>
        <dbReference type="Ensembl" id="ENSSMAP00000038867.1"/>
    </source>
</evidence>
<dbReference type="CDD" id="cd13283">
    <property type="entry name" value="PH_GPBP"/>
    <property type="match status" value="1"/>
</dbReference>
<dbReference type="GO" id="GO:0035621">
    <property type="term" value="P:ER to Golgi ceramide transport"/>
    <property type="evidence" value="ECO:0007669"/>
    <property type="project" value="UniProtKB-ARBA"/>
</dbReference>
<evidence type="ECO:0000256" key="3">
    <source>
        <dbReference type="ARBA" id="ARBA00004496"/>
    </source>
</evidence>
<feature type="region of interest" description="Disordered" evidence="13">
    <location>
        <begin position="1"/>
        <end position="20"/>
    </location>
</feature>
<dbReference type="InterPro" id="IPR011993">
    <property type="entry name" value="PH-like_dom_sf"/>
</dbReference>
<evidence type="ECO:0000256" key="10">
    <source>
        <dbReference type="ARBA" id="ARBA00023054"/>
    </source>
</evidence>
<comment type="subcellular location">
    <subcellularLocation>
        <location evidence="3">Cytoplasm</location>
    </subcellularLocation>
    <subcellularLocation>
        <location evidence="2">Endoplasmic reticulum</location>
    </subcellularLocation>
    <subcellularLocation>
        <location evidence="4">Golgi apparatus</location>
    </subcellularLocation>
</comment>
<reference evidence="16" key="2">
    <citation type="submission" date="2025-08" db="UniProtKB">
        <authorList>
            <consortium name="Ensembl"/>
        </authorList>
    </citation>
    <scope>IDENTIFICATION</scope>
</reference>
<evidence type="ECO:0000256" key="4">
    <source>
        <dbReference type="ARBA" id="ARBA00004555"/>
    </source>
</evidence>
<dbReference type="Ensembl" id="ENSSMAT00000045122.1">
    <property type="protein sequence ID" value="ENSSMAP00000038867.1"/>
    <property type="gene ID" value="ENSSMAG00000009873.2"/>
</dbReference>
<dbReference type="GO" id="GO:0005794">
    <property type="term" value="C:Golgi apparatus"/>
    <property type="evidence" value="ECO:0007669"/>
    <property type="project" value="UniProtKB-SubCell"/>
</dbReference>
<gene>
    <name evidence="16" type="primary">CERT1</name>
</gene>
<dbReference type="Pfam" id="PF01852">
    <property type="entry name" value="START"/>
    <property type="match status" value="1"/>
</dbReference>
<evidence type="ECO:0000256" key="2">
    <source>
        <dbReference type="ARBA" id="ARBA00004240"/>
    </source>
</evidence>
<evidence type="ECO:0000313" key="17">
    <source>
        <dbReference type="Proteomes" id="UP000694558"/>
    </source>
</evidence>
<dbReference type="Gene3D" id="2.30.29.30">
    <property type="entry name" value="Pleckstrin-homology domain (PH domain)/Phosphotyrosine-binding domain (PTB)"/>
    <property type="match status" value="1"/>
</dbReference>
<protein>
    <recommendedName>
        <fullName evidence="5">Ceramide transfer protein</fullName>
    </recommendedName>
    <alternativeName>
        <fullName evidence="12">Collagen type IV alpha-3-binding protein</fullName>
    </alternativeName>
</protein>
<reference evidence="16" key="1">
    <citation type="submission" date="2023-05" db="EMBL/GenBank/DDBJ databases">
        <title>High-quality long-read genome of Scophthalmus maximus.</title>
        <authorList>
            <person name="Lien S."/>
            <person name="Martinez P."/>
        </authorList>
    </citation>
    <scope>NUCLEOTIDE SEQUENCE [LARGE SCALE GENOMIC DNA]</scope>
</reference>
<name>A0A8D3BV09_SCOMX</name>
<dbReference type="SUPFAM" id="SSF50729">
    <property type="entry name" value="PH domain-like"/>
    <property type="match status" value="1"/>
</dbReference>
<feature type="region of interest" description="Disordered" evidence="13">
    <location>
        <begin position="194"/>
        <end position="235"/>
    </location>
</feature>
<dbReference type="FunFam" id="3.30.530.20:FF:000003">
    <property type="entry name" value="Collagen type IV alpha-3-binding protein-like protein"/>
    <property type="match status" value="1"/>
</dbReference>
<accession>A0A8D3BV09</accession>
<evidence type="ECO:0000259" key="14">
    <source>
        <dbReference type="PROSITE" id="PS50003"/>
    </source>
</evidence>
<dbReference type="CDD" id="cd08872">
    <property type="entry name" value="START_STARD11-like"/>
    <property type="match status" value="1"/>
</dbReference>
<feature type="domain" description="PH" evidence="14">
    <location>
        <begin position="21"/>
        <end position="115"/>
    </location>
</feature>
<dbReference type="Proteomes" id="UP000694558">
    <property type="component" value="Chromosome 9"/>
</dbReference>
<keyword evidence="10" id="KW-0175">Coiled coil</keyword>
<keyword evidence="9" id="KW-0333">Golgi apparatus</keyword>
<dbReference type="Gene3D" id="3.30.530.20">
    <property type="match status" value="1"/>
</dbReference>
<dbReference type="SMART" id="SM00233">
    <property type="entry name" value="PH"/>
    <property type="match status" value="1"/>
</dbReference>
<dbReference type="PANTHER" id="PTHR19308">
    <property type="entry name" value="PHOSPHATIDYLCHOLINE TRANSFER PROTEIN"/>
    <property type="match status" value="1"/>
</dbReference>
<dbReference type="GeneTree" id="ENSGT00940000155123"/>
<dbReference type="InterPro" id="IPR023393">
    <property type="entry name" value="START-like_dom_sf"/>
</dbReference>
<evidence type="ECO:0000256" key="11">
    <source>
        <dbReference type="ARBA" id="ARBA00023055"/>
    </source>
</evidence>
<dbReference type="InterPro" id="IPR051213">
    <property type="entry name" value="START_lipid_transfer"/>
</dbReference>
<evidence type="ECO:0000256" key="9">
    <source>
        <dbReference type="ARBA" id="ARBA00023034"/>
    </source>
</evidence>
<keyword evidence="8" id="KW-0256">Endoplasmic reticulum</keyword>
<dbReference type="PANTHER" id="PTHR19308:SF53">
    <property type="entry name" value="CERAMIDE TRANSFER PROTEIN"/>
    <property type="match status" value="1"/>
</dbReference>
<dbReference type="InterPro" id="IPR041952">
    <property type="entry name" value="STARD11_START"/>
</dbReference>
<feature type="domain" description="START" evidence="15">
    <location>
        <begin position="404"/>
        <end position="607"/>
    </location>
</feature>
<keyword evidence="6" id="KW-0813">Transport</keyword>
<feature type="compositionally biased region" description="Polar residues" evidence="13">
    <location>
        <begin position="206"/>
        <end position="221"/>
    </location>
</feature>
<dbReference type="SMART" id="SM00234">
    <property type="entry name" value="START"/>
    <property type="match status" value="1"/>
</dbReference>
<dbReference type="FunFam" id="2.30.29.30:FF:000104">
    <property type="entry name" value="collagen type IV alpha-3-binding protein-like isoform X2"/>
    <property type="match status" value="1"/>
</dbReference>
<sequence>MSEKSSSSGSDEDVDPESGQHVELGGVLSKWTNYIHGWQDRWVVLKNNTLSYYKSEDEREYGCRGSLCLSKAVITPHEFDECRFDISVNDSVWYLRAEDPEHRLQWIESIELHKAESGYGSETSLRRHGSMLSLTSAASALSATSTSSFKKGHRLREKLAEMETFRDILCRQVDTLQKYFDSCADVVSKDEFQRDRVEEDDEDDFPTTTRPDGEYNHNNNGSKEKLFPPASPKGTNGIDFKGEAITFKATTAGILSTLSHCIDLMVKREDSWQKRMDKELEKRRRVEDAYKCAMHELKKKSHYGGPDYEEGPNSLINEDEFFDAVEAALDRQDKIEEQWHLFGFCSLFLSLSNLFSAAQPHSHSSSLSSVELISASDDIHRFSDQVEEMVQNHMTYSLQDMGGDANWQLVIEEGEMKVYRREVEENGIVLDPLKATHSVKGVTGHEVCHYFWDTDVRMDWETTIENFNVVETLSDNATIVYQTHKRVWPASQRDVLYLSAIRKIMATNENDPDTWLVCNFSVDHNNAAPTNRCVRAKINVAMICQTLVSPPEGDKEISRDNILCKITYVANVNPGGWAPASVLRAVAKREYPKFLKRFTSYVQEKTAGKPILF</sequence>
<evidence type="ECO:0000256" key="6">
    <source>
        <dbReference type="ARBA" id="ARBA00022448"/>
    </source>
</evidence>
<dbReference type="InterPro" id="IPR002913">
    <property type="entry name" value="START_lipid-bd_dom"/>
</dbReference>
<dbReference type="GO" id="GO:0005783">
    <property type="term" value="C:endoplasmic reticulum"/>
    <property type="evidence" value="ECO:0007669"/>
    <property type="project" value="UniProtKB-SubCell"/>
</dbReference>
<dbReference type="AlphaFoldDB" id="A0A8D3BV09"/>
<evidence type="ECO:0000256" key="1">
    <source>
        <dbReference type="ARBA" id="ARBA00000074"/>
    </source>
</evidence>
<dbReference type="GO" id="GO:0008289">
    <property type="term" value="F:lipid binding"/>
    <property type="evidence" value="ECO:0007669"/>
    <property type="project" value="InterPro"/>
</dbReference>
<dbReference type="Pfam" id="PF00169">
    <property type="entry name" value="PH"/>
    <property type="match status" value="1"/>
</dbReference>
<dbReference type="InterPro" id="IPR001849">
    <property type="entry name" value="PH_domain"/>
</dbReference>
<organism evidence="16 17">
    <name type="scientific">Scophthalmus maximus</name>
    <name type="common">Turbot</name>
    <name type="synonym">Psetta maxima</name>
    <dbReference type="NCBI Taxonomy" id="52904"/>
    <lineage>
        <taxon>Eukaryota</taxon>
        <taxon>Metazoa</taxon>
        <taxon>Chordata</taxon>
        <taxon>Craniata</taxon>
        <taxon>Vertebrata</taxon>
        <taxon>Euteleostomi</taxon>
        <taxon>Actinopterygii</taxon>
        <taxon>Neopterygii</taxon>
        <taxon>Teleostei</taxon>
        <taxon>Neoteleostei</taxon>
        <taxon>Acanthomorphata</taxon>
        <taxon>Carangaria</taxon>
        <taxon>Pleuronectiformes</taxon>
        <taxon>Pleuronectoidei</taxon>
        <taxon>Scophthalmidae</taxon>
        <taxon>Scophthalmus</taxon>
    </lineage>
</organism>
<evidence type="ECO:0000256" key="5">
    <source>
        <dbReference type="ARBA" id="ARBA00021440"/>
    </source>
</evidence>
<evidence type="ECO:0000259" key="15">
    <source>
        <dbReference type="PROSITE" id="PS50848"/>
    </source>
</evidence>
<evidence type="ECO:0000256" key="8">
    <source>
        <dbReference type="ARBA" id="ARBA00022824"/>
    </source>
</evidence>
<dbReference type="SUPFAM" id="SSF55961">
    <property type="entry name" value="Bet v1-like"/>
    <property type="match status" value="1"/>
</dbReference>
<keyword evidence="11" id="KW-0445">Lipid transport</keyword>
<evidence type="ECO:0000256" key="12">
    <source>
        <dbReference type="ARBA" id="ARBA00031527"/>
    </source>
</evidence>
<keyword evidence="7" id="KW-0963">Cytoplasm</keyword>
<evidence type="ECO:0000256" key="7">
    <source>
        <dbReference type="ARBA" id="ARBA00022490"/>
    </source>
</evidence>
<comment type="catalytic activity">
    <reaction evidence="1">
        <text>N-hexadecanoylsphing-4-enine(in) = N-hexadecanoylsphing-4-enine(out)</text>
        <dbReference type="Rhea" id="RHEA:45720"/>
        <dbReference type="ChEBI" id="CHEBI:72959"/>
    </reaction>
</comment>
<proteinExistence type="predicted"/>
<evidence type="ECO:0000256" key="13">
    <source>
        <dbReference type="SAM" id="MobiDB-lite"/>
    </source>
</evidence>